<reference evidence="1 2" key="1">
    <citation type="journal article" date="2016" name="Mol. Biol. Evol.">
        <title>Comparative Genomics of Early-Diverging Mushroom-Forming Fungi Provides Insights into the Origins of Lignocellulose Decay Capabilities.</title>
        <authorList>
            <person name="Nagy L.G."/>
            <person name="Riley R."/>
            <person name="Tritt A."/>
            <person name="Adam C."/>
            <person name="Daum C."/>
            <person name="Floudas D."/>
            <person name="Sun H."/>
            <person name="Yadav J.S."/>
            <person name="Pangilinan J."/>
            <person name="Larsson K.H."/>
            <person name="Matsuura K."/>
            <person name="Barry K."/>
            <person name="Labutti K."/>
            <person name="Kuo R."/>
            <person name="Ohm R.A."/>
            <person name="Bhattacharya S.S."/>
            <person name="Shirouzu T."/>
            <person name="Yoshinaga Y."/>
            <person name="Martin F.M."/>
            <person name="Grigoriev I.V."/>
            <person name="Hibbett D.S."/>
        </authorList>
    </citation>
    <scope>NUCLEOTIDE SEQUENCE [LARGE SCALE GENOMIC DNA]</scope>
    <source>
        <strain evidence="1 2">HHB12733</strain>
    </source>
</reference>
<dbReference type="STRING" id="1353952.A0A165F6E7"/>
<proteinExistence type="predicted"/>
<evidence type="ECO:0000313" key="1">
    <source>
        <dbReference type="EMBL" id="KZT56286.1"/>
    </source>
</evidence>
<dbReference type="InParanoid" id="A0A165F6E7"/>
<sequence length="745" mass="84793">MASEILELWGRDPLECIRELLGDPLLDGYIDYAPRRDYVDVSRTERLYSEYATGDHMWSTQAKLPDGATLAAVILASDKTQLSMFRGDKSAWPVYLSLANIHKEVRRKPTERSMVLLGYLPTSKLQLGLSNAERSIRQHEVFHHCISALLHPMHQATRDGVLMVCGDGLERRIHPVLVSYVADHPEQCMIVTCRQNRCPRCSIQPEERGTPVVGSTRDPTSILQVGLNSPDERSFRREMKALGLLPIAYPFWSNLLVTNIFEAMTPDLLHELHKGLFKDHLVKWTMDILDVQQLDERYKSLSPHHGLLAFPHGISKIEQWTGTEYKNMEKTFCAAIAGLVPSAVQRAARALIDFIYLSQYPQHSDRTLSLLDASWQEFHSFKAVFRDLPSCHGFDFPKMHKANHNTEAIRSRGTLDGYSTELPEHLHKSQAKQLYRAGNKKDPFRHMSKALRRDAAVEKFCRYLHWLQGMGDMDRRESTSLLLEDTCVRFGVEQGDDDAWGKPLPSLVTQQRRDALRCPPAEKTEHRLPRAAKYPHWSIEQVQIKFNAGSFLLGLKAFIATNYVDCKWIPALQDRISAHEMVRLVLPPLAGEREAWRITAHCRPPQIEPTLRGDSKPKRFDTALMKEICSITLSGHSIAVLRIVFQLPSQAGLPDLQLAYVEWYTDPVPSSQAGRMYQVTRMRDEKGLARGEVVHVQSIARTCHLVAFSDRSLADGDAPLTRIVAPEKLWVNPHIDLHFFASYVM</sequence>
<dbReference type="OrthoDB" id="2418900at2759"/>
<accession>A0A165F6E7</accession>
<keyword evidence="2" id="KW-1185">Reference proteome</keyword>
<protein>
    <submittedName>
        <fullName evidence="1">Uncharacterized protein</fullName>
    </submittedName>
</protein>
<dbReference type="Proteomes" id="UP000076842">
    <property type="component" value="Unassembled WGS sequence"/>
</dbReference>
<organism evidence="1 2">
    <name type="scientific">Calocera cornea HHB12733</name>
    <dbReference type="NCBI Taxonomy" id="1353952"/>
    <lineage>
        <taxon>Eukaryota</taxon>
        <taxon>Fungi</taxon>
        <taxon>Dikarya</taxon>
        <taxon>Basidiomycota</taxon>
        <taxon>Agaricomycotina</taxon>
        <taxon>Dacrymycetes</taxon>
        <taxon>Dacrymycetales</taxon>
        <taxon>Dacrymycetaceae</taxon>
        <taxon>Calocera</taxon>
    </lineage>
</organism>
<dbReference type="AlphaFoldDB" id="A0A165F6E7"/>
<evidence type="ECO:0000313" key="2">
    <source>
        <dbReference type="Proteomes" id="UP000076842"/>
    </source>
</evidence>
<gene>
    <name evidence="1" type="ORF">CALCODRAFT_544140</name>
</gene>
<name>A0A165F6E7_9BASI</name>
<dbReference type="Pfam" id="PF18759">
    <property type="entry name" value="Plavaka"/>
    <property type="match status" value="1"/>
</dbReference>
<dbReference type="EMBL" id="KV423980">
    <property type="protein sequence ID" value="KZT56286.1"/>
    <property type="molecule type" value="Genomic_DNA"/>
</dbReference>
<dbReference type="InterPro" id="IPR041078">
    <property type="entry name" value="Plavaka"/>
</dbReference>